<dbReference type="AlphaFoldDB" id="I4EXT1"/>
<dbReference type="EMBL" id="FO203431">
    <property type="protein sequence ID" value="CCH88194.1"/>
    <property type="molecule type" value="Genomic_DNA"/>
</dbReference>
<dbReference type="SUPFAM" id="SSF53850">
    <property type="entry name" value="Periplasmic binding protein-like II"/>
    <property type="match status" value="1"/>
</dbReference>
<sequence length="511" mass="52865">MRRSIVATTVASLLFFATACGGTDDAGSEGGADATLTLGSIVPPSSFAIGEMASSGPADNYYQAVYDRLMHLDADGKPVAGLATDWSYDDTGLRLALTLRDGVTFTDGTAFDAEAVKANLEKAKAASGEAGSALRAVDRVEVVDATHADVVLSRPDPGLVDALARSSGFMASPTALAGPDLATAPVGSGPYVLDADATTAGSDYVYTRNADYWDADSYPYDEIEIKFLDDTTAQLNGLRSGELSAVGGVSTADVVSGAKSAGLNVVTYLNGTIEGLYLWDRDGALAPALGDVRVRQAINYAMDRDTLVEVVKGGLGEPTEQVFAPSSDGYDEALAGTYDFDLDKAKQLMAEAGYADGFALTLPDFSPVFPDEQAAMTEALSSIGIQVTYQPITADQVVSSIMGGQWPLNFFGLTAASPFEMAGLTLTPQSPFNPFKSADPAVTDLLTQASSATGDAQADALQKLSKQLVDQAWFAPWDAQEAAAITAAGVDVTPIPGVSSPPLSGYAPAGS</sequence>
<dbReference type="OrthoDB" id="9803988at2"/>
<gene>
    <name evidence="3" type="ordered locus">MODMU_2765</name>
</gene>
<keyword evidence="1" id="KW-0732">Signal</keyword>
<evidence type="ECO:0000256" key="1">
    <source>
        <dbReference type="SAM" id="SignalP"/>
    </source>
</evidence>
<protein>
    <submittedName>
        <fullName evidence="3">ABC-type dipeptide transport system, Extracellular component</fullName>
    </submittedName>
</protein>
<evidence type="ECO:0000313" key="3">
    <source>
        <dbReference type="EMBL" id="CCH88194.1"/>
    </source>
</evidence>
<dbReference type="GO" id="GO:0043190">
    <property type="term" value="C:ATP-binding cassette (ABC) transporter complex"/>
    <property type="evidence" value="ECO:0007669"/>
    <property type="project" value="InterPro"/>
</dbReference>
<feature type="chain" id="PRO_5038484701" evidence="1">
    <location>
        <begin position="20"/>
        <end position="511"/>
    </location>
</feature>
<feature type="domain" description="Solute-binding protein family 5" evidence="2">
    <location>
        <begin position="77"/>
        <end position="424"/>
    </location>
</feature>
<dbReference type="eggNOG" id="COG0747">
    <property type="taxonomic scope" value="Bacteria"/>
</dbReference>
<dbReference type="PATRIC" id="fig|477641.3.peg.2622"/>
<evidence type="ECO:0000259" key="2">
    <source>
        <dbReference type="Pfam" id="PF00496"/>
    </source>
</evidence>
<dbReference type="PANTHER" id="PTHR30290">
    <property type="entry name" value="PERIPLASMIC BINDING COMPONENT OF ABC TRANSPORTER"/>
    <property type="match status" value="1"/>
</dbReference>
<dbReference type="Gene3D" id="3.40.190.10">
    <property type="entry name" value="Periplasmic binding protein-like II"/>
    <property type="match status" value="1"/>
</dbReference>
<dbReference type="Proteomes" id="UP000006461">
    <property type="component" value="Chromosome"/>
</dbReference>
<proteinExistence type="predicted"/>
<feature type="signal peptide" evidence="1">
    <location>
        <begin position="1"/>
        <end position="19"/>
    </location>
</feature>
<organism evidence="3 4">
    <name type="scientific">Modestobacter italicus (strain DSM 44449 / CECT 9708 / BC 501)</name>
    <dbReference type="NCBI Taxonomy" id="2732864"/>
    <lineage>
        <taxon>Bacteria</taxon>
        <taxon>Bacillati</taxon>
        <taxon>Actinomycetota</taxon>
        <taxon>Actinomycetes</taxon>
        <taxon>Geodermatophilales</taxon>
        <taxon>Geodermatophilaceae</taxon>
        <taxon>Modestobacter</taxon>
    </lineage>
</organism>
<dbReference type="GO" id="GO:0042597">
    <property type="term" value="C:periplasmic space"/>
    <property type="evidence" value="ECO:0007669"/>
    <property type="project" value="UniProtKB-ARBA"/>
</dbReference>
<dbReference type="InterPro" id="IPR000914">
    <property type="entry name" value="SBP_5_dom"/>
</dbReference>
<dbReference type="PROSITE" id="PS51257">
    <property type="entry name" value="PROKAR_LIPOPROTEIN"/>
    <property type="match status" value="1"/>
</dbReference>
<reference evidence="3 4" key="1">
    <citation type="journal article" date="2012" name="J. Bacteriol.">
        <title>Genome Sequence of Radiation-Resistant Modestobacter marinus Strain BC501, a Representative Actinobacterium That Thrives on Calcareous Stone Surfaces.</title>
        <authorList>
            <person name="Normand P."/>
            <person name="Gury J."/>
            <person name="Pujic P."/>
            <person name="Chouaia B."/>
            <person name="Crotti E."/>
            <person name="Brusetti L."/>
            <person name="Daffonchio D."/>
            <person name="Vacherie B."/>
            <person name="Barbe V."/>
            <person name="Medigue C."/>
            <person name="Calteau A."/>
            <person name="Ghodhbane-Gtari F."/>
            <person name="Essoussi I."/>
            <person name="Nouioui I."/>
            <person name="Abbassi-Ghozzi I."/>
            <person name="Gtari M."/>
        </authorList>
    </citation>
    <scope>NUCLEOTIDE SEQUENCE [LARGE SCALE GENOMIC DNA]</scope>
    <source>
        <strain evidence="4">BC 501</strain>
    </source>
</reference>
<dbReference type="STRING" id="477641.MODMU_2765"/>
<dbReference type="PIRSF" id="PIRSF002741">
    <property type="entry name" value="MppA"/>
    <property type="match status" value="1"/>
</dbReference>
<dbReference type="Pfam" id="PF00496">
    <property type="entry name" value="SBP_bac_5"/>
    <property type="match status" value="1"/>
</dbReference>
<keyword evidence="4" id="KW-1185">Reference proteome</keyword>
<dbReference type="HOGENOM" id="CLU_017028_7_3_11"/>
<accession>I4EXT1</accession>
<dbReference type="InterPro" id="IPR030678">
    <property type="entry name" value="Peptide/Ni-bd"/>
</dbReference>
<evidence type="ECO:0000313" key="4">
    <source>
        <dbReference type="Proteomes" id="UP000006461"/>
    </source>
</evidence>
<dbReference type="KEGG" id="mmar:MODMU_2765"/>
<dbReference type="OMA" id="FTAHIRE"/>
<name>I4EXT1_MODI5</name>
<dbReference type="InterPro" id="IPR039424">
    <property type="entry name" value="SBP_5"/>
</dbReference>
<dbReference type="GO" id="GO:0015833">
    <property type="term" value="P:peptide transport"/>
    <property type="evidence" value="ECO:0007669"/>
    <property type="project" value="TreeGrafter"/>
</dbReference>
<dbReference type="GO" id="GO:1904680">
    <property type="term" value="F:peptide transmembrane transporter activity"/>
    <property type="evidence" value="ECO:0007669"/>
    <property type="project" value="TreeGrafter"/>
</dbReference>
<dbReference type="Gene3D" id="3.10.105.10">
    <property type="entry name" value="Dipeptide-binding Protein, Domain 3"/>
    <property type="match status" value="1"/>
</dbReference>